<protein>
    <recommendedName>
        <fullName evidence="5">VWFA domain-containing protein</fullName>
    </recommendedName>
</protein>
<organism evidence="3 4">
    <name type="scientific">Trichomonas vaginalis (strain ATCC PRA-98 / G3)</name>
    <dbReference type="NCBI Taxonomy" id="412133"/>
    <lineage>
        <taxon>Eukaryota</taxon>
        <taxon>Metamonada</taxon>
        <taxon>Parabasalia</taxon>
        <taxon>Trichomonadida</taxon>
        <taxon>Trichomonadidae</taxon>
        <taxon>Trichomonas</taxon>
    </lineage>
</organism>
<dbReference type="PANTHER" id="PTHR48103:SF2">
    <property type="entry name" value="MIDASIN"/>
    <property type="match status" value="1"/>
</dbReference>
<sequence length="248" mass="27680">MDESQFVIKSKKSKELSFKGYEKIKSIQARVSNSFEPNKPTQFAQSTKGSNISIKGYIQFLITQGQEQRIYLEKNAGLVLSQSLFVVIDGSISCFNEHVSNHSLQTIICTLGSLKLVDFDTVTIFISKGNEIIEICHEVQNHDLFAENSPIWNGIINICSSASSNSNIISALACVDDIRAKQQTKQSLCLCFTDCLMLSHEMKSPGTIITQLESRRADVYAIGIGINPRNITKGFKYSFWSLIFCVDI</sequence>
<keyword evidence="2" id="KW-0067">ATP-binding</keyword>
<dbReference type="GO" id="GO:0005524">
    <property type="term" value="F:ATP binding"/>
    <property type="evidence" value="ECO:0007669"/>
    <property type="project" value="UniProtKB-KW"/>
</dbReference>
<reference evidence="3" key="2">
    <citation type="journal article" date="2007" name="Science">
        <title>Draft genome sequence of the sexually transmitted pathogen Trichomonas vaginalis.</title>
        <authorList>
            <person name="Carlton J.M."/>
            <person name="Hirt R.P."/>
            <person name="Silva J.C."/>
            <person name="Delcher A.L."/>
            <person name="Schatz M."/>
            <person name="Zhao Q."/>
            <person name="Wortman J.R."/>
            <person name="Bidwell S.L."/>
            <person name="Alsmark U.C.M."/>
            <person name="Besteiro S."/>
            <person name="Sicheritz-Ponten T."/>
            <person name="Noel C.J."/>
            <person name="Dacks J.B."/>
            <person name="Foster P.G."/>
            <person name="Simillion C."/>
            <person name="Van de Peer Y."/>
            <person name="Miranda-Saavedra D."/>
            <person name="Barton G.J."/>
            <person name="Westrop G.D."/>
            <person name="Mueller S."/>
            <person name="Dessi D."/>
            <person name="Fiori P.L."/>
            <person name="Ren Q."/>
            <person name="Paulsen I."/>
            <person name="Zhang H."/>
            <person name="Bastida-Corcuera F.D."/>
            <person name="Simoes-Barbosa A."/>
            <person name="Brown M.T."/>
            <person name="Hayes R.D."/>
            <person name="Mukherjee M."/>
            <person name="Okumura C.Y."/>
            <person name="Schneider R."/>
            <person name="Smith A.J."/>
            <person name="Vanacova S."/>
            <person name="Villalvazo M."/>
            <person name="Haas B.J."/>
            <person name="Pertea M."/>
            <person name="Feldblyum T.V."/>
            <person name="Utterback T.R."/>
            <person name="Shu C.L."/>
            <person name="Osoegawa K."/>
            <person name="de Jong P.J."/>
            <person name="Hrdy I."/>
            <person name="Horvathova L."/>
            <person name="Zubacova Z."/>
            <person name="Dolezal P."/>
            <person name="Malik S.B."/>
            <person name="Logsdon J.M. Jr."/>
            <person name="Henze K."/>
            <person name="Gupta A."/>
            <person name="Wang C.C."/>
            <person name="Dunne R.L."/>
            <person name="Upcroft J.A."/>
            <person name="Upcroft P."/>
            <person name="White O."/>
            <person name="Salzberg S.L."/>
            <person name="Tang P."/>
            <person name="Chiu C.-H."/>
            <person name="Lee Y.-S."/>
            <person name="Embley T.M."/>
            <person name="Coombs G.H."/>
            <person name="Mottram J.C."/>
            <person name="Tachezy J."/>
            <person name="Fraser-Liggett C.M."/>
            <person name="Johnson P.J."/>
        </authorList>
    </citation>
    <scope>NUCLEOTIDE SEQUENCE [LARGE SCALE GENOMIC DNA]</scope>
    <source>
        <strain evidence="3">G3</strain>
    </source>
</reference>
<accession>A2EIV0</accession>
<keyword evidence="1" id="KW-0547">Nucleotide-binding</keyword>
<name>A2EIV0_TRIV3</name>
<evidence type="ECO:0000256" key="1">
    <source>
        <dbReference type="ARBA" id="ARBA00022741"/>
    </source>
</evidence>
<dbReference type="STRING" id="5722.A2EIV0"/>
<dbReference type="VEuPathDB" id="TrichDB:TVAG_419760"/>
<dbReference type="AlphaFoldDB" id="A2EIV0"/>
<evidence type="ECO:0008006" key="5">
    <source>
        <dbReference type="Google" id="ProtNLM"/>
    </source>
</evidence>
<dbReference type="PANTHER" id="PTHR48103">
    <property type="entry name" value="MIDASIN-RELATED"/>
    <property type="match status" value="1"/>
</dbReference>
<keyword evidence="4" id="KW-1185">Reference proteome</keyword>
<dbReference type="InParanoid" id="A2EIV0"/>
<evidence type="ECO:0000313" key="4">
    <source>
        <dbReference type="Proteomes" id="UP000001542"/>
    </source>
</evidence>
<dbReference type="Proteomes" id="UP000001542">
    <property type="component" value="Unassembled WGS sequence"/>
</dbReference>
<proteinExistence type="predicted"/>
<gene>
    <name evidence="3" type="ORF">TVAG_419760</name>
</gene>
<dbReference type="EMBL" id="DS113400">
    <property type="protein sequence ID" value="EAY07434.1"/>
    <property type="molecule type" value="Genomic_DNA"/>
</dbReference>
<dbReference type="OrthoDB" id="10046508at2759"/>
<evidence type="ECO:0000313" key="3">
    <source>
        <dbReference type="EMBL" id="EAY07434.1"/>
    </source>
</evidence>
<reference evidence="3" key="1">
    <citation type="submission" date="2006-10" db="EMBL/GenBank/DDBJ databases">
        <authorList>
            <person name="Amadeo P."/>
            <person name="Zhao Q."/>
            <person name="Wortman J."/>
            <person name="Fraser-Liggett C."/>
            <person name="Carlton J."/>
        </authorList>
    </citation>
    <scope>NUCLEOTIDE SEQUENCE</scope>
    <source>
        <strain evidence="3">G3</strain>
    </source>
</reference>
<dbReference type="VEuPathDB" id="TrichDB:TVAGG3_0914010"/>
<dbReference type="KEGG" id="tva:4765325"/>
<dbReference type="RefSeq" id="XP_001319657.1">
    <property type="nucleotide sequence ID" value="XM_001319622.1"/>
</dbReference>
<evidence type="ECO:0000256" key="2">
    <source>
        <dbReference type="ARBA" id="ARBA00022840"/>
    </source>
</evidence>